<evidence type="ECO:0008006" key="3">
    <source>
        <dbReference type="Google" id="ProtNLM"/>
    </source>
</evidence>
<organism evidence="1 2">
    <name type="scientific">Desulfosporosinus acididurans</name>
    <dbReference type="NCBI Taxonomy" id="476652"/>
    <lineage>
        <taxon>Bacteria</taxon>
        <taxon>Bacillati</taxon>
        <taxon>Bacillota</taxon>
        <taxon>Clostridia</taxon>
        <taxon>Eubacteriales</taxon>
        <taxon>Desulfitobacteriaceae</taxon>
        <taxon>Desulfosporosinus</taxon>
    </lineage>
</organism>
<name>A0A0J1FSS7_9FIRM</name>
<dbReference type="Proteomes" id="UP000036356">
    <property type="component" value="Unassembled WGS sequence"/>
</dbReference>
<dbReference type="PATRIC" id="fig|476652.3.peg.1207"/>
<reference evidence="1 2" key="1">
    <citation type="submission" date="2015-06" db="EMBL/GenBank/DDBJ databases">
        <title>Draft genome of the moderately acidophilic sulfate reducer Candidatus Desulfosporosinus acididurans strain M1.</title>
        <authorList>
            <person name="Poehlein A."/>
            <person name="Petzsch P."/>
            <person name="Johnson B.D."/>
            <person name="Schloemann M."/>
            <person name="Daniel R."/>
            <person name="Muehling M."/>
        </authorList>
    </citation>
    <scope>NUCLEOTIDE SEQUENCE [LARGE SCALE GENOMIC DNA]</scope>
    <source>
        <strain evidence="1 2">M1</strain>
    </source>
</reference>
<accession>A0A0J1FSS7</accession>
<keyword evidence="2" id="KW-1185">Reference proteome</keyword>
<protein>
    <recommendedName>
        <fullName evidence="3">Sialidase domain-containing protein</fullName>
    </recommendedName>
</protein>
<evidence type="ECO:0000313" key="2">
    <source>
        <dbReference type="Proteomes" id="UP000036356"/>
    </source>
</evidence>
<dbReference type="InterPro" id="IPR023296">
    <property type="entry name" value="Glyco_hydro_beta-prop_sf"/>
</dbReference>
<proteinExistence type="predicted"/>
<dbReference type="AlphaFoldDB" id="A0A0J1FSS7"/>
<dbReference type="SUPFAM" id="SSF75005">
    <property type="entry name" value="Arabinanase/levansucrase/invertase"/>
    <property type="match status" value="1"/>
</dbReference>
<dbReference type="STRING" id="476652.DEAC_c11800"/>
<sequence>MIAGTAAGIYSFGLFSFKNGPLEVLTQKSITQKSVSVIASEPKPHYLPQKVLNKSLINAFNYIVTPTYDHSGQAVHPSVIDFKTEYGMEAWGNFRYWMALTPYPNFNSACENPSLLVSMDGINWVNPPGIKNPLAPKPFGILEKNYNSDPELVYDPGDNTLILYWREYSNNAFEKIWARKISPTHELSNKVLCFQKAWDFTKTGLVLSPTIWRKSAQEWYMWTTDSRFTMYLYTSKNGLTWSEGQPCSSPWDTWNGGYIPWHIAAKPNYPEQRIEFLIAGWPKRETINSCQLFYATAPMAQPKELSIPFERALIEPSSGPRWDNGYIYRSSFVIEHGNTTKLRIWYSACSKKKVWHIGYTEGTLDNKTFQRV</sequence>
<gene>
    <name evidence="1" type="ORF">DEAC_c11800</name>
</gene>
<dbReference type="EMBL" id="LDZY01000004">
    <property type="protein sequence ID" value="KLU66514.1"/>
    <property type="molecule type" value="Genomic_DNA"/>
</dbReference>
<comment type="caution">
    <text evidence="1">The sequence shown here is derived from an EMBL/GenBank/DDBJ whole genome shotgun (WGS) entry which is preliminary data.</text>
</comment>
<evidence type="ECO:0000313" key="1">
    <source>
        <dbReference type="EMBL" id="KLU66514.1"/>
    </source>
</evidence>